<proteinExistence type="predicted"/>
<dbReference type="InterPro" id="IPR013249">
    <property type="entry name" value="RNA_pol_sigma70_r4_t2"/>
</dbReference>
<dbReference type="GO" id="GO:0016987">
    <property type="term" value="F:sigma factor activity"/>
    <property type="evidence" value="ECO:0007669"/>
    <property type="project" value="InterPro"/>
</dbReference>
<reference evidence="2 3" key="1">
    <citation type="submission" date="2016-10" db="EMBL/GenBank/DDBJ databases">
        <authorList>
            <person name="Varghese N."/>
            <person name="Submissions S."/>
        </authorList>
    </citation>
    <scope>NUCLEOTIDE SEQUENCE [LARGE SCALE GENOMIC DNA]</scope>
    <source>
        <strain evidence="2 3">DSM 1361</strain>
    </source>
</reference>
<accession>A0A662ZLA2</accession>
<evidence type="ECO:0000313" key="3">
    <source>
        <dbReference type="Proteomes" id="UP000243745"/>
    </source>
</evidence>
<dbReference type="Pfam" id="PF08281">
    <property type="entry name" value="Sigma70_r4_2"/>
    <property type="match status" value="1"/>
</dbReference>
<dbReference type="EMBL" id="FOXF01000062">
    <property type="protein sequence ID" value="SFP71837.1"/>
    <property type="molecule type" value="Genomic_DNA"/>
</dbReference>
<feature type="domain" description="RNA polymerase sigma factor 70 region 4 type 2" evidence="1">
    <location>
        <begin position="1"/>
        <end position="40"/>
    </location>
</feature>
<sequence length="147" mass="17032">MTEQQKSIIKTLREQNFSYNAIAKAMGVTVATVKSYCQRAGLAGNRKEAFKSQSDTPLELPTFCRCCGKQLIQREKVKHRKFCSDACRVTWWNAHPELVKRRNPHTVKCLCCGKEFTYFGIKQHKFCTHECYIKHRYEGVTCDTETV</sequence>
<dbReference type="Gene3D" id="1.10.10.60">
    <property type="entry name" value="Homeodomain-like"/>
    <property type="match status" value="1"/>
</dbReference>
<keyword evidence="3" id="KW-1185">Reference proteome</keyword>
<dbReference type="AlphaFoldDB" id="A0A662ZLA2"/>
<dbReference type="RefSeq" id="WP_031580239.1">
    <property type="nucleotide sequence ID" value="NZ_FOXF01000062.1"/>
</dbReference>
<dbReference type="GO" id="GO:0003677">
    <property type="term" value="F:DNA binding"/>
    <property type="evidence" value="ECO:0007669"/>
    <property type="project" value="InterPro"/>
</dbReference>
<dbReference type="InterPro" id="IPR013324">
    <property type="entry name" value="RNA_pol_sigma_r3/r4-like"/>
</dbReference>
<gene>
    <name evidence="2" type="ORF">SAMN02910344_02135</name>
</gene>
<dbReference type="GO" id="GO:0006352">
    <property type="term" value="P:DNA-templated transcription initiation"/>
    <property type="evidence" value="ECO:0007669"/>
    <property type="project" value="InterPro"/>
</dbReference>
<protein>
    <submittedName>
        <fullName evidence="2">Sigma-70, region 4</fullName>
    </submittedName>
</protein>
<name>A0A662ZLA2_9GAMM</name>
<dbReference type="SUPFAM" id="SSF88659">
    <property type="entry name" value="Sigma3 and sigma4 domains of RNA polymerase sigma factors"/>
    <property type="match status" value="1"/>
</dbReference>
<organism evidence="2 3">
    <name type="scientific">Ruminobacter amylophilus</name>
    <dbReference type="NCBI Taxonomy" id="867"/>
    <lineage>
        <taxon>Bacteria</taxon>
        <taxon>Pseudomonadati</taxon>
        <taxon>Pseudomonadota</taxon>
        <taxon>Gammaproteobacteria</taxon>
        <taxon>Aeromonadales</taxon>
        <taxon>Succinivibrionaceae</taxon>
        <taxon>Ruminobacter</taxon>
    </lineage>
</organism>
<dbReference type="Proteomes" id="UP000243745">
    <property type="component" value="Unassembled WGS sequence"/>
</dbReference>
<evidence type="ECO:0000313" key="2">
    <source>
        <dbReference type="EMBL" id="SFP71837.1"/>
    </source>
</evidence>
<evidence type="ECO:0000259" key="1">
    <source>
        <dbReference type="Pfam" id="PF08281"/>
    </source>
</evidence>